<reference evidence="1 2" key="1">
    <citation type="submission" date="2020-10" db="EMBL/GenBank/DDBJ databases">
        <title>Plant Genome Project.</title>
        <authorList>
            <person name="Zhang R.-G."/>
        </authorList>
    </citation>
    <scope>NUCLEOTIDE SEQUENCE [LARGE SCALE GENOMIC DNA]</scope>
    <source>
        <strain evidence="1">FAFU-HL-1</strain>
        <tissue evidence="1">Leaf</tissue>
    </source>
</reference>
<gene>
    <name evidence="1" type="ORF">SADUNF_Sadunf03G0150800</name>
</gene>
<dbReference type="Proteomes" id="UP000657918">
    <property type="component" value="Unassembled WGS sequence"/>
</dbReference>
<accession>A0A835N4Y6</accession>
<dbReference type="EMBL" id="JADGMS010000003">
    <property type="protein sequence ID" value="KAF9686362.1"/>
    <property type="molecule type" value="Genomic_DNA"/>
</dbReference>
<organism evidence="1 2">
    <name type="scientific">Salix dunnii</name>
    <dbReference type="NCBI Taxonomy" id="1413687"/>
    <lineage>
        <taxon>Eukaryota</taxon>
        <taxon>Viridiplantae</taxon>
        <taxon>Streptophyta</taxon>
        <taxon>Embryophyta</taxon>
        <taxon>Tracheophyta</taxon>
        <taxon>Spermatophyta</taxon>
        <taxon>Magnoliopsida</taxon>
        <taxon>eudicotyledons</taxon>
        <taxon>Gunneridae</taxon>
        <taxon>Pentapetalae</taxon>
        <taxon>rosids</taxon>
        <taxon>fabids</taxon>
        <taxon>Malpighiales</taxon>
        <taxon>Salicaceae</taxon>
        <taxon>Saliceae</taxon>
        <taxon>Salix</taxon>
    </lineage>
</organism>
<name>A0A835N4Y6_9ROSI</name>
<keyword evidence="2" id="KW-1185">Reference proteome</keyword>
<evidence type="ECO:0000313" key="1">
    <source>
        <dbReference type="EMBL" id="KAF9686362.1"/>
    </source>
</evidence>
<evidence type="ECO:0000313" key="2">
    <source>
        <dbReference type="Proteomes" id="UP000657918"/>
    </source>
</evidence>
<dbReference type="AlphaFoldDB" id="A0A835N4Y6"/>
<proteinExistence type="predicted"/>
<protein>
    <submittedName>
        <fullName evidence="1">Uncharacterized protein</fullName>
    </submittedName>
</protein>
<sequence length="133" mass="14556">MVVDVVGVLVAMELQLLLHYFHVTKDRGVDKEAKRRHLRWKILIYTFSSWTQSCSCIASASSKVDTAPSLHSSLFNLSPPPPVTTPAPPNGFLGDSSLIVVVLLGRRDGLSRLTSLSISLHAKQNLYLCLAAN</sequence>
<comment type="caution">
    <text evidence="1">The sequence shown here is derived from an EMBL/GenBank/DDBJ whole genome shotgun (WGS) entry which is preliminary data.</text>
</comment>